<evidence type="ECO:0000313" key="2">
    <source>
        <dbReference type="EMBL" id="WNZ44368.1"/>
    </source>
</evidence>
<proteinExistence type="predicted"/>
<dbReference type="EMBL" id="CP130144">
    <property type="protein sequence ID" value="WNZ44368.1"/>
    <property type="molecule type" value="Genomic_DNA"/>
</dbReference>
<dbReference type="InterPro" id="IPR029060">
    <property type="entry name" value="PIN-like_dom_sf"/>
</dbReference>
<name>A0AA96WRY1_LEPBY</name>
<dbReference type="RefSeq" id="WP_316426486.1">
    <property type="nucleotide sequence ID" value="NZ_CP130144.1"/>
</dbReference>
<feature type="domain" description="PIN" evidence="1">
    <location>
        <begin position="8"/>
        <end position="125"/>
    </location>
</feature>
<sequence>MDRIHQQVILDTGPLVALINRREPRHEWVKHQLMRIQPPLFTCEAVISETVFLLQHVHNGIQTLKGLLETKSIYIGFQFNSEVEQVTDLLVRYDSVPMDFADACLVRMAELLPDSAVLTLDSDFLIYRKHKNQTIDTIAPWQ</sequence>
<evidence type="ECO:0000259" key="1">
    <source>
        <dbReference type="Pfam" id="PF01850"/>
    </source>
</evidence>
<reference evidence="2" key="2">
    <citation type="submission" date="2023-07" db="EMBL/GenBank/DDBJ databases">
        <authorList>
            <person name="Bai X.-H."/>
            <person name="Wang H.-H."/>
            <person name="Wang J."/>
            <person name="Ma M.-Y."/>
            <person name="Hu H.-H."/>
            <person name="Song Z.-L."/>
            <person name="Ma H.-G."/>
            <person name="Fan Y."/>
            <person name="Du C.-Y."/>
            <person name="Xu J.-C."/>
        </authorList>
    </citation>
    <scope>NUCLEOTIDE SEQUENCE</scope>
    <source>
        <strain evidence="2">CZ1</strain>
    </source>
</reference>
<dbReference type="Pfam" id="PF01850">
    <property type="entry name" value="PIN"/>
    <property type="match status" value="1"/>
</dbReference>
<accession>A0AA96WRY1</accession>
<gene>
    <name evidence="2" type="ORF">Q2T42_21415</name>
</gene>
<organism evidence="2">
    <name type="scientific">Leptolyngbya boryana CZ1</name>
    <dbReference type="NCBI Taxonomy" id="3060204"/>
    <lineage>
        <taxon>Bacteria</taxon>
        <taxon>Bacillati</taxon>
        <taxon>Cyanobacteriota</taxon>
        <taxon>Cyanophyceae</taxon>
        <taxon>Leptolyngbyales</taxon>
        <taxon>Leptolyngbyaceae</taxon>
        <taxon>Leptolyngbya group</taxon>
        <taxon>Leptolyngbya</taxon>
    </lineage>
</organism>
<protein>
    <submittedName>
        <fullName evidence="2">PIN domain-containing protein</fullName>
    </submittedName>
</protein>
<dbReference type="InterPro" id="IPR002716">
    <property type="entry name" value="PIN_dom"/>
</dbReference>
<reference evidence="2" key="1">
    <citation type="journal article" date="2023" name="Plants (Basel)">
        <title>Genomic Analysis of Leptolyngbya boryana CZ1 Reveals Efficient Carbon Fixation Modules.</title>
        <authorList>
            <person name="Bai X."/>
            <person name="Wang H."/>
            <person name="Cheng W."/>
            <person name="Wang J."/>
            <person name="Ma M."/>
            <person name="Hu H."/>
            <person name="Song Z."/>
            <person name="Ma H."/>
            <person name="Fan Y."/>
            <person name="Du C."/>
            <person name="Xu J."/>
        </authorList>
    </citation>
    <scope>NUCLEOTIDE SEQUENCE</scope>
    <source>
        <strain evidence="2">CZ1</strain>
    </source>
</reference>
<dbReference type="Gene3D" id="3.40.50.1010">
    <property type="entry name" value="5'-nuclease"/>
    <property type="match status" value="1"/>
</dbReference>
<dbReference type="AlphaFoldDB" id="A0AA96WRY1"/>
<dbReference type="SUPFAM" id="SSF88723">
    <property type="entry name" value="PIN domain-like"/>
    <property type="match status" value="1"/>
</dbReference>